<keyword evidence="4" id="KW-1185">Reference proteome</keyword>
<feature type="domain" description="DUF7351" evidence="2">
    <location>
        <begin position="116"/>
        <end position="293"/>
    </location>
</feature>
<dbReference type="InterPro" id="IPR055775">
    <property type="entry name" value="DUF7351"/>
</dbReference>
<sequence length="303" mass="33416">MDGEQPDDTADGVDERPPNDVFGLLGNEVRVDILRALGMRPNDRLSFSALFDRVDIADSGNFNYHLDRLCGVFVRKTDDGDDSGYELTHAGREVVGAMYAGTYTTNATIDPIRPGWNCLLCDGEMVVRYADERAEFRCVDCDGGAEFSFPPGNIDQYDREELPTAFARWYHQTFGSLFDGFCQLCSGRVERDLLWLPGGGPGEEPKPSMAEFECGRCGSVARVSGGTMATFHPVVEGFLAEHGFDASARHPSQVWADLDGFRAEIHSEDPPRFSVHFTVDGERASVEIGPDASIESVRREPVE</sequence>
<organism evidence="3 4">
    <name type="scientific">Haloarchaeobius litoreus</name>
    <dbReference type="NCBI Taxonomy" id="755306"/>
    <lineage>
        <taxon>Archaea</taxon>
        <taxon>Methanobacteriati</taxon>
        <taxon>Methanobacteriota</taxon>
        <taxon>Stenosarchaea group</taxon>
        <taxon>Halobacteria</taxon>
        <taxon>Halobacteriales</taxon>
        <taxon>Halorubellaceae</taxon>
        <taxon>Haloarchaeobius</taxon>
    </lineage>
</organism>
<gene>
    <name evidence="3" type="ORF">ACFSBL_18230</name>
</gene>
<dbReference type="Pfam" id="PF24038">
    <property type="entry name" value="DUF7347"/>
    <property type="match status" value="1"/>
</dbReference>
<dbReference type="Pfam" id="PF24042">
    <property type="entry name" value="DUF7351"/>
    <property type="match status" value="1"/>
</dbReference>
<dbReference type="Proteomes" id="UP001597034">
    <property type="component" value="Unassembled WGS sequence"/>
</dbReference>
<dbReference type="InterPro" id="IPR036388">
    <property type="entry name" value="WH-like_DNA-bd_sf"/>
</dbReference>
<protein>
    <recommendedName>
        <fullName evidence="5">Helix-turn-helix domain-containing protein</fullName>
    </recommendedName>
</protein>
<evidence type="ECO:0000313" key="4">
    <source>
        <dbReference type="Proteomes" id="UP001597034"/>
    </source>
</evidence>
<evidence type="ECO:0000259" key="2">
    <source>
        <dbReference type="Pfam" id="PF24042"/>
    </source>
</evidence>
<dbReference type="InterPro" id="IPR036390">
    <property type="entry name" value="WH_DNA-bd_sf"/>
</dbReference>
<dbReference type="SUPFAM" id="SSF46785">
    <property type="entry name" value="Winged helix' DNA-binding domain"/>
    <property type="match status" value="1"/>
</dbReference>
<evidence type="ECO:0008006" key="5">
    <source>
        <dbReference type="Google" id="ProtNLM"/>
    </source>
</evidence>
<reference evidence="3 4" key="1">
    <citation type="journal article" date="2019" name="Int. J. Syst. Evol. Microbiol.">
        <title>The Global Catalogue of Microorganisms (GCM) 10K type strain sequencing project: providing services to taxonomists for standard genome sequencing and annotation.</title>
        <authorList>
            <consortium name="The Broad Institute Genomics Platform"/>
            <consortium name="The Broad Institute Genome Sequencing Center for Infectious Disease"/>
            <person name="Wu L."/>
            <person name="Ma J."/>
        </authorList>
    </citation>
    <scope>NUCLEOTIDE SEQUENCE [LARGE SCALE GENOMIC DNA]</scope>
    <source>
        <strain evidence="3 4">CGMCC 1.10390</strain>
    </source>
</reference>
<dbReference type="InterPro" id="IPR055771">
    <property type="entry name" value="DUF7347"/>
</dbReference>
<dbReference type="EMBL" id="JBHUDO010000004">
    <property type="protein sequence ID" value="MFD1647634.1"/>
    <property type="molecule type" value="Genomic_DNA"/>
</dbReference>
<evidence type="ECO:0000313" key="3">
    <source>
        <dbReference type="EMBL" id="MFD1647634.1"/>
    </source>
</evidence>
<accession>A0ABD6DMR7</accession>
<feature type="domain" description="DUF7347" evidence="1">
    <location>
        <begin position="18"/>
        <end position="98"/>
    </location>
</feature>
<proteinExistence type="predicted"/>
<name>A0ABD6DMR7_9EURY</name>
<evidence type="ECO:0000259" key="1">
    <source>
        <dbReference type="Pfam" id="PF24038"/>
    </source>
</evidence>
<dbReference type="Gene3D" id="1.10.10.10">
    <property type="entry name" value="Winged helix-like DNA-binding domain superfamily/Winged helix DNA-binding domain"/>
    <property type="match status" value="1"/>
</dbReference>
<dbReference type="AlphaFoldDB" id="A0ABD6DMR7"/>
<dbReference type="RefSeq" id="WP_256401885.1">
    <property type="nucleotide sequence ID" value="NZ_JANHJR010000004.1"/>
</dbReference>
<comment type="caution">
    <text evidence="3">The sequence shown here is derived from an EMBL/GenBank/DDBJ whole genome shotgun (WGS) entry which is preliminary data.</text>
</comment>